<dbReference type="Pfam" id="PF13649">
    <property type="entry name" value="Methyltransf_25"/>
    <property type="match status" value="1"/>
</dbReference>
<dbReference type="SUPFAM" id="SSF53335">
    <property type="entry name" value="S-adenosyl-L-methionine-dependent methyltransferases"/>
    <property type="match status" value="1"/>
</dbReference>
<accession>A0ABV6JPX1</accession>
<keyword evidence="2" id="KW-0808">Transferase</keyword>
<evidence type="ECO:0000313" key="3">
    <source>
        <dbReference type="Proteomes" id="UP001589865"/>
    </source>
</evidence>
<sequence length="242" mass="25538">MSSTAAAQKFDPARAGEYQAQSRIALAGYDACHELSACMLSATLGGEGAAHVLVVGAGGGAQEIVAASRLAPEWRFTAVDPSRPMMEIAVAEVARQGLAARTDFHLGYVDDLPADRRFSAATLIGVLHHQPGQEAKRQLLNAIASRLAPGAPLILAGNRYAYASQPLLLAAWGERWRMQGATAEEVRARLGKILEGADPPASEDAVAELLADAGFEPPTWFFSSLFWGACLARRIGDDAQGA</sequence>
<name>A0ABV6JPX1_9PROT</name>
<dbReference type="CDD" id="cd02440">
    <property type="entry name" value="AdoMet_MTases"/>
    <property type="match status" value="1"/>
</dbReference>
<reference evidence="2 3" key="1">
    <citation type="submission" date="2024-09" db="EMBL/GenBank/DDBJ databases">
        <authorList>
            <person name="Sun Q."/>
            <person name="Mori K."/>
        </authorList>
    </citation>
    <scope>NUCLEOTIDE SEQUENCE [LARGE SCALE GENOMIC DNA]</scope>
    <source>
        <strain evidence="2 3">TBRC 5777</strain>
    </source>
</reference>
<dbReference type="EMBL" id="JBHLUN010000005">
    <property type="protein sequence ID" value="MFC0407767.1"/>
    <property type="molecule type" value="Genomic_DNA"/>
</dbReference>
<proteinExistence type="predicted"/>
<keyword evidence="3" id="KW-1185">Reference proteome</keyword>
<evidence type="ECO:0000259" key="1">
    <source>
        <dbReference type="Pfam" id="PF13649"/>
    </source>
</evidence>
<gene>
    <name evidence="2" type="ORF">ACFFGY_05865</name>
</gene>
<dbReference type="InterPro" id="IPR041698">
    <property type="entry name" value="Methyltransf_25"/>
</dbReference>
<dbReference type="Gene3D" id="3.40.50.150">
    <property type="entry name" value="Vaccinia Virus protein VP39"/>
    <property type="match status" value="1"/>
</dbReference>
<dbReference type="GO" id="GO:0008168">
    <property type="term" value="F:methyltransferase activity"/>
    <property type="evidence" value="ECO:0007669"/>
    <property type="project" value="UniProtKB-KW"/>
</dbReference>
<keyword evidence="2" id="KW-0489">Methyltransferase</keyword>
<dbReference type="Proteomes" id="UP001589865">
    <property type="component" value="Unassembled WGS sequence"/>
</dbReference>
<dbReference type="GO" id="GO:0032259">
    <property type="term" value="P:methylation"/>
    <property type="evidence" value="ECO:0007669"/>
    <property type="project" value="UniProtKB-KW"/>
</dbReference>
<dbReference type="EC" id="2.1.1.-" evidence="2"/>
<organism evidence="2 3">
    <name type="scientific">Roseomonas elaeocarpi</name>
    <dbReference type="NCBI Taxonomy" id="907779"/>
    <lineage>
        <taxon>Bacteria</taxon>
        <taxon>Pseudomonadati</taxon>
        <taxon>Pseudomonadota</taxon>
        <taxon>Alphaproteobacteria</taxon>
        <taxon>Acetobacterales</taxon>
        <taxon>Roseomonadaceae</taxon>
        <taxon>Roseomonas</taxon>
    </lineage>
</organism>
<dbReference type="InterPro" id="IPR029063">
    <property type="entry name" value="SAM-dependent_MTases_sf"/>
</dbReference>
<feature type="domain" description="Methyltransferase" evidence="1">
    <location>
        <begin position="52"/>
        <end position="150"/>
    </location>
</feature>
<comment type="caution">
    <text evidence="2">The sequence shown here is derived from an EMBL/GenBank/DDBJ whole genome shotgun (WGS) entry which is preliminary data.</text>
</comment>
<protein>
    <submittedName>
        <fullName evidence="2">SAM-dependent methyltransferase</fullName>
        <ecNumber evidence="2">2.1.1.-</ecNumber>
    </submittedName>
</protein>
<evidence type="ECO:0000313" key="2">
    <source>
        <dbReference type="EMBL" id="MFC0407767.1"/>
    </source>
</evidence>
<dbReference type="RefSeq" id="WP_377043495.1">
    <property type="nucleotide sequence ID" value="NZ_JBHLUN010000005.1"/>
</dbReference>